<dbReference type="InterPro" id="IPR002347">
    <property type="entry name" value="SDR_fam"/>
</dbReference>
<evidence type="ECO:0000313" key="3">
    <source>
        <dbReference type="Proteomes" id="UP000053328"/>
    </source>
</evidence>
<dbReference type="GO" id="GO:0016491">
    <property type="term" value="F:oxidoreductase activity"/>
    <property type="evidence" value="ECO:0007669"/>
    <property type="project" value="UniProtKB-KW"/>
</dbReference>
<sequence length="318" mass="35239">MVQLAQVKDHNRRFANEQHGGNVCVFVGATRGIGAGTLTRMATMIHKSTFYILGRSAKRAEEQLETLRASNPSNKFIFIEVDVTLLSGVDAACEQIAEAERKIDYLCMSAGLVPLNGAEYTKEGLEIAFALSFYSRMRMISNLLPLLHRSPRPRILSVLNAGREKKIDTKDLGLERKWAVRAMVNHTTTMTTLAFDHLAPVNEDIAFLHAFPGLVQTEIFSQLTAPESSGIAWRIGLAAVRVLTAIGMRLVGISPQDSGERHAFHLTSDTFGPGAHRIDETSKEVVAPGVLEEYRKGGWPEKVWEYTLEVFDKVTTDK</sequence>
<accession>A0A0D2AU97</accession>
<dbReference type="EMBL" id="KN847501">
    <property type="protein sequence ID" value="KIW10015.1"/>
    <property type="molecule type" value="Genomic_DNA"/>
</dbReference>
<dbReference type="Proteomes" id="UP000053328">
    <property type="component" value="Unassembled WGS sequence"/>
</dbReference>
<gene>
    <name evidence="2" type="ORF">PV08_11791</name>
</gene>
<evidence type="ECO:0000313" key="2">
    <source>
        <dbReference type="EMBL" id="KIW10015.1"/>
    </source>
</evidence>
<dbReference type="OrthoDB" id="2898509at2759"/>
<dbReference type="InterPro" id="IPR036291">
    <property type="entry name" value="NAD(P)-bd_dom_sf"/>
</dbReference>
<keyword evidence="3" id="KW-1185">Reference proteome</keyword>
<dbReference type="InterPro" id="IPR052228">
    <property type="entry name" value="Sec_Metab_Biosynth_Oxidored"/>
</dbReference>
<dbReference type="AlphaFoldDB" id="A0A0D2AU97"/>
<protein>
    <recommendedName>
        <fullName evidence="4">Ketoreductase (KR) domain-containing protein</fullName>
    </recommendedName>
</protein>
<dbReference type="GeneID" id="27338874"/>
<proteinExistence type="predicted"/>
<reference evidence="2 3" key="1">
    <citation type="submission" date="2015-01" db="EMBL/GenBank/DDBJ databases">
        <title>The Genome Sequence of Exophiala spinifera CBS89968.</title>
        <authorList>
            <consortium name="The Broad Institute Genomics Platform"/>
            <person name="Cuomo C."/>
            <person name="de Hoog S."/>
            <person name="Gorbushina A."/>
            <person name="Stielow B."/>
            <person name="Teixiera M."/>
            <person name="Abouelleil A."/>
            <person name="Chapman S.B."/>
            <person name="Priest M."/>
            <person name="Young S.K."/>
            <person name="Wortman J."/>
            <person name="Nusbaum C."/>
            <person name="Birren B."/>
        </authorList>
    </citation>
    <scope>NUCLEOTIDE SEQUENCE [LARGE SCALE GENOMIC DNA]</scope>
    <source>
        <strain evidence="2 3">CBS 89968</strain>
    </source>
</reference>
<dbReference type="Gene3D" id="3.40.50.720">
    <property type="entry name" value="NAD(P)-binding Rossmann-like Domain"/>
    <property type="match status" value="1"/>
</dbReference>
<dbReference type="RefSeq" id="XP_016230231.1">
    <property type="nucleotide sequence ID" value="XM_016386099.1"/>
</dbReference>
<dbReference type="VEuPathDB" id="FungiDB:PV08_11791"/>
<keyword evidence="1" id="KW-0560">Oxidoreductase</keyword>
<name>A0A0D2AU97_9EURO</name>
<dbReference type="Pfam" id="PF00106">
    <property type="entry name" value="adh_short"/>
    <property type="match status" value="1"/>
</dbReference>
<dbReference type="PANTHER" id="PTHR47534:SF3">
    <property type="entry name" value="ALCOHOL DEHYDROGENASE-LIKE C-TERMINAL DOMAIN-CONTAINING PROTEIN"/>
    <property type="match status" value="1"/>
</dbReference>
<dbReference type="PANTHER" id="PTHR47534">
    <property type="entry name" value="YALI0E05731P"/>
    <property type="match status" value="1"/>
</dbReference>
<organism evidence="2 3">
    <name type="scientific">Exophiala spinifera</name>
    <dbReference type="NCBI Taxonomy" id="91928"/>
    <lineage>
        <taxon>Eukaryota</taxon>
        <taxon>Fungi</taxon>
        <taxon>Dikarya</taxon>
        <taxon>Ascomycota</taxon>
        <taxon>Pezizomycotina</taxon>
        <taxon>Eurotiomycetes</taxon>
        <taxon>Chaetothyriomycetidae</taxon>
        <taxon>Chaetothyriales</taxon>
        <taxon>Herpotrichiellaceae</taxon>
        <taxon>Exophiala</taxon>
    </lineage>
</organism>
<dbReference type="SUPFAM" id="SSF51735">
    <property type="entry name" value="NAD(P)-binding Rossmann-fold domains"/>
    <property type="match status" value="1"/>
</dbReference>
<evidence type="ECO:0008006" key="4">
    <source>
        <dbReference type="Google" id="ProtNLM"/>
    </source>
</evidence>
<dbReference type="HOGENOM" id="CLU_044999_0_2_1"/>
<dbReference type="STRING" id="91928.A0A0D2AU97"/>
<evidence type="ECO:0000256" key="1">
    <source>
        <dbReference type="ARBA" id="ARBA00023002"/>
    </source>
</evidence>